<reference evidence="3" key="1">
    <citation type="submission" date="2018-08" db="EMBL/GenBank/DDBJ databases">
        <authorList>
            <person name="Blom J."/>
        </authorList>
    </citation>
    <scope>NUCLEOTIDE SEQUENCE [LARGE SCALE GENOMIC DNA]</scope>
    <source>
        <strain evidence="3">CCOS 865</strain>
    </source>
</reference>
<keyword evidence="1" id="KW-0472">Membrane</keyword>
<keyword evidence="1" id="KW-0812">Transmembrane</keyword>
<accession>A0A383RM99</accession>
<proteinExistence type="predicted"/>
<keyword evidence="3" id="KW-1185">Reference proteome</keyword>
<dbReference type="OrthoDB" id="5233at2"/>
<feature type="transmembrane region" description="Helical" evidence="1">
    <location>
        <begin position="43"/>
        <end position="66"/>
    </location>
</feature>
<evidence type="ECO:0008006" key="4">
    <source>
        <dbReference type="Google" id="ProtNLM"/>
    </source>
</evidence>
<keyword evidence="1" id="KW-1133">Transmembrane helix</keyword>
<evidence type="ECO:0000313" key="3">
    <source>
        <dbReference type="Proteomes" id="UP000263595"/>
    </source>
</evidence>
<dbReference type="RefSeq" id="WP_119137485.1">
    <property type="nucleotide sequence ID" value="NZ_CBCSFL010000002.1"/>
</dbReference>
<name>A0A383RM99_9PSED</name>
<dbReference type="EMBL" id="UNOZ01000002">
    <property type="protein sequence ID" value="SYX88209.1"/>
    <property type="molecule type" value="Genomic_DNA"/>
</dbReference>
<organism evidence="2 3">
    <name type="scientific">Pseudomonas reidholzensis</name>
    <dbReference type="NCBI Taxonomy" id="1785162"/>
    <lineage>
        <taxon>Bacteria</taxon>
        <taxon>Pseudomonadati</taxon>
        <taxon>Pseudomonadota</taxon>
        <taxon>Gammaproteobacteria</taxon>
        <taxon>Pseudomonadales</taxon>
        <taxon>Pseudomonadaceae</taxon>
        <taxon>Pseudomonas</taxon>
    </lineage>
</organism>
<dbReference type="AlphaFoldDB" id="A0A383RM99"/>
<sequence length="107" mass="11823">MAYTSIIFKNSRTGAMKEAPVGFSWTTFFFGFFPALFRGDWKFAAIQFLLQMLTMGLSSLVFCFIYNKLYIKDLIGAGFQAQSISKGDMDYAAAKLGMQIPALSAAA</sequence>
<protein>
    <recommendedName>
        <fullName evidence="4">HrgC protein</fullName>
    </recommendedName>
</protein>
<dbReference type="Proteomes" id="UP000263595">
    <property type="component" value="Unassembled WGS sequence"/>
</dbReference>
<feature type="transmembrane region" description="Helical" evidence="1">
    <location>
        <begin position="21"/>
        <end position="37"/>
    </location>
</feature>
<evidence type="ECO:0000313" key="2">
    <source>
        <dbReference type="EMBL" id="SYX88209.1"/>
    </source>
</evidence>
<gene>
    <name evidence="2" type="ORF">CCOS865_00432</name>
</gene>
<evidence type="ECO:0000256" key="1">
    <source>
        <dbReference type="SAM" id="Phobius"/>
    </source>
</evidence>